<organism evidence="6 7">
    <name type="scientific">Brettanomyces naardenensis</name>
    <name type="common">Yeast</name>
    <dbReference type="NCBI Taxonomy" id="13370"/>
    <lineage>
        <taxon>Eukaryota</taxon>
        <taxon>Fungi</taxon>
        <taxon>Dikarya</taxon>
        <taxon>Ascomycota</taxon>
        <taxon>Saccharomycotina</taxon>
        <taxon>Pichiomycetes</taxon>
        <taxon>Pichiales</taxon>
        <taxon>Pichiaceae</taxon>
        <taxon>Brettanomyces</taxon>
    </lineage>
</organism>
<dbReference type="PROSITE" id="PS50294">
    <property type="entry name" value="WD_REPEATS_REGION"/>
    <property type="match status" value="2"/>
</dbReference>
<dbReference type="AlphaFoldDB" id="A0A448YG38"/>
<dbReference type="Pfam" id="PF00400">
    <property type="entry name" value="WD40"/>
    <property type="match status" value="4"/>
</dbReference>
<dbReference type="Proteomes" id="UP000290900">
    <property type="component" value="Unassembled WGS sequence"/>
</dbReference>
<reference evidence="6 7" key="1">
    <citation type="submission" date="2018-12" db="EMBL/GenBank/DDBJ databases">
        <authorList>
            <person name="Tiukova I."/>
            <person name="Dainat J."/>
        </authorList>
    </citation>
    <scope>NUCLEOTIDE SEQUENCE [LARGE SCALE GENOMIC DNA]</scope>
</reference>
<keyword evidence="7" id="KW-1185">Reference proteome</keyword>
<dbReference type="STRING" id="13370.A0A448YG38"/>
<proteinExistence type="predicted"/>
<evidence type="ECO:0000256" key="5">
    <source>
        <dbReference type="PROSITE-ProRule" id="PRU00221"/>
    </source>
</evidence>
<feature type="repeat" description="WD" evidence="5">
    <location>
        <begin position="46"/>
        <end position="88"/>
    </location>
</feature>
<gene>
    <name evidence="6" type="ORF">BRENAR_LOCUS616</name>
</gene>
<dbReference type="InterPro" id="IPR001680">
    <property type="entry name" value="WD40_rpt"/>
</dbReference>
<dbReference type="InterPro" id="IPR042238">
    <property type="entry name" value="Rad28/ERCC8/Ckn1/ATCSA-1"/>
</dbReference>
<keyword evidence="4" id="KW-0234">DNA repair</keyword>
<dbReference type="FunCoup" id="A0A448YG38">
    <property type="interactions" value="107"/>
</dbReference>
<keyword evidence="3" id="KW-0227">DNA damage</keyword>
<dbReference type="PROSITE" id="PS00678">
    <property type="entry name" value="WD_REPEATS_1"/>
    <property type="match status" value="2"/>
</dbReference>
<evidence type="ECO:0000313" key="6">
    <source>
        <dbReference type="EMBL" id="VEU19880.1"/>
    </source>
</evidence>
<keyword evidence="1 5" id="KW-0853">WD repeat</keyword>
<dbReference type="InterPro" id="IPR015943">
    <property type="entry name" value="WD40/YVTN_repeat-like_dom_sf"/>
</dbReference>
<accession>A0A448YG38</accession>
<evidence type="ECO:0000256" key="4">
    <source>
        <dbReference type="ARBA" id="ARBA00023204"/>
    </source>
</evidence>
<protein>
    <submittedName>
        <fullName evidence="6">DEKNAAC100439</fullName>
    </submittedName>
</protein>
<dbReference type="GO" id="GO:0043161">
    <property type="term" value="P:proteasome-mediated ubiquitin-dependent protein catabolic process"/>
    <property type="evidence" value="ECO:0007669"/>
    <property type="project" value="TreeGrafter"/>
</dbReference>
<name>A0A448YG38_BRENA</name>
<dbReference type="InParanoid" id="A0A448YG38"/>
<dbReference type="InterPro" id="IPR036322">
    <property type="entry name" value="WD40_repeat_dom_sf"/>
</dbReference>
<dbReference type="EMBL" id="CAACVR010000001">
    <property type="protein sequence ID" value="VEU19880.1"/>
    <property type="molecule type" value="Genomic_DNA"/>
</dbReference>
<dbReference type="OrthoDB" id="361494at2759"/>
<dbReference type="GO" id="GO:0006283">
    <property type="term" value="P:transcription-coupled nucleotide-excision repair"/>
    <property type="evidence" value="ECO:0007669"/>
    <property type="project" value="InterPro"/>
</dbReference>
<dbReference type="SUPFAM" id="SSF50978">
    <property type="entry name" value="WD40 repeat-like"/>
    <property type="match status" value="1"/>
</dbReference>
<dbReference type="GO" id="GO:0031464">
    <property type="term" value="C:Cul4A-RING E3 ubiquitin ligase complex"/>
    <property type="evidence" value="ECO:0007669"/>
    <property type="project" value="TreeGrafter"/>
</dbReference>
<dbReference type="PANTHER" id="PTHR46202:SF1">
    <property type="entry name" value="DNA EXCISION REPAIR PROTEIN ERCC-8"/>
    <property type="match status" value="1"/>
</dbReference>
<dbReference type="InterPro" id="IPR019775">
    <property type="entry name" value="WD40_repeat_CS"/>
</dbReference>
<dbReference type="GO" id="GO:0000109">
    <property type="term" value="C:nucleotide-excision repair complex"/>
    <property type="evidence" value="ECO:0007669"/>
    <property type="project" value="TreeGrafter"/>
</dbReference>
<sequence>MHQFIFEPYVNQVHQNPLDIINVSNESKYSQLDNLDQMAGICRFPAKAHIASVNALALDSIDSRYMLSGGGDSSIKLWDLQSREDSQWSDNDELGEEYKPEFIIPAKTVHKFGITHLKWWPDNGMWLSSSYDYSLKVFNSDTMEVVHSFNLESRVLNFDFDPNGSNSLVACCLDGGVGGIKLVDLRTLADSHTLGGGGKAKGGFGYSLSCAWSPTNSNLIVSGGQDGYCIGWDIRSSNGPLFTMDYNLTTSNYRNTNRQLLFYEDTPRAHNGGVNSILFNDVGTELVTLGTDERIRVWDLTTSSKPLNKSINFGPLVRNKSVQYVQMCLSPTLETEMQYLFFPSDNGELLIYKIHDGKLVARLSRRGPNLRTSRVHAIAYSGKNSLRYYGGCHDGSISVWGYAEDMEAEKKKPVSFDNGVDFEEGNELGDGHENESILDQIHDEMTEGGR</sequence>
<dbReference type="InterPro" id="IPR020472">
    <property type="entry name" value="WD40_PAC1"/>
</dbReference>
<dbReference type="PRINTS" id="PR00320">
    <property type="entry name" value="GPROTEINBRPT"/>
</dbReference>
<dbReference type="GO" id="GO:0000209">
    <property type="term" value="P:protein polyubiquitination"/>
    <property type="evidence" value="ECO:0007669"/>
    <property type="project" value="TreeGrafter"/>
</dbReference>
<evidence type="ECO:0000256" key="1">
    <source>
        <dbReference type="ARBA" id="ARBA00022574"/>
    </source>
</evidence>
<dbReference type="PROSITE" id="PS50082">
    <property type="entry name" value="WD_REPEATS_2"/>
    <property type="match status" value="2"/>
</dbReference>
<dbReference type="Gene3D" id="2.130.10.10">
    <property type="entry name" value="YVTN repeat-like/Quinoprotein amine dehydrogenase"/>
    <property type="match status" value="1"/>
</dbReference>
<evidence type="ECO:0000256" key="2">
    <source>
        <dbReference type="ARBA" id="ARBA00022737"/>
    </source>
</evidence>
<evidence type="ECO:0000256" key="3">
    <source>
        <dbReference type="ARBA" id="ARBA00022763"/>
    </source>
</evidence>
<evidence type="ECO:0000313" key="7">
    <source>
        <dbReference type="Proteomes" id="UP000290900"/>
    </source>
</evidence>
<dbReference type="SMART" id="SM00320">
    <property type="entry name" value="WD40"/>
    <property type="match status" value="6"/>
</dbReference>
<feature type="repeat" description="WD" evidence="5">
    <location>
        <begin position="267"/>
        <end position="308"/>
    </location>
</feature>
<dbReference type="PANTHER" id="PTHR46202">
    <property type="entry name" value="DNA EXCISION REPAIR PROTEIN ERCC-8"/>
    <property type="match status" value="1"/>
</dbReference>
<keyword evidence="2" id="KW-0677">Repeat</keyword>